<proteinExistence type="predicted"/>
<feature type="compositionally biased region" description="Low complexity" evidence="1">
    <location>
        <begin position="1"/>
        <end position="16"/>
    </location>
</feature>
<evidence type="ECO:0000313" key="2">
    <source>
        <dbReference type="EMBL" id="EAZ94096.1"/>
    </source>
</evidence>
<evidence type="ECO:0000313" key="3">
    <source>
        <dbReference type="Proteomes" id="UP000003781"/>
    </source>
</evidence>
<reference evidence="2 3" key="1">
    <citation type="submission" date="2007-03" db="EMBL/GenBank/DDBJ databases">
        <authorList>
            <person name="Stal L."/>
            <person name="Ferriera S."/>
            <person name="Johnson J."/>
            <person name="Kravitz S."/>
            <person name="Beeson K."/>
            <person name="Sutton G."/>
            <person name="Rogers Y.-H."/>
            <person name="Friedman R."/>
            <person name="Frazier M."/>
            <person name="Venter J.C."/>
        </authorList>
    </citation>
    <scope>NUCLEOTIDE SEQUENCE [LARGE SCALE GENOMIC DNA]</scope>
    <source>
        <strain evidence="2 3">CCY0110</strain>
    </source>
</reference>
<organism evidence="2 3">
    <name type="scientific">Crocosphaera chwakensis CCY0110</name>
    <dbReference type="NCBI Taxonomy" id="391612"/>
    <lineage>
        <taxon>Bacteria</taxon>
        <taxon>Bacillati</taxon>
        <taxon>Cyanobacteriota</taxon>
        <taxon>Cyanophyceae</taxon>
        <taxon>Oscillatoriophycideae</taxon>
        <taxon>Chroococcales</taxon>
        <taxon>Aphanothecaceae</taxon>
        <taxon>Crocosphaera</taxon>
        <taxon>Crocosphaera chwakensis</taxon>
    </lineage>
</organism>
<feature type="region of interest" description="Disordered" evidence="1">
    <location>
        <begin position="1"/>
        <end position="22"/>
    </location>
</feature>
<keyword evidence="3" id="KW-1185">Reference proteome</keyword>
<dbReference type="AlphaFoldDB" id="A3IJW4"/>
<dbReference type="EMBL" id="AAXW01000002">
    <property type="protein sequence ID" value="EAZ94096.1"/>
    <property type="molecule type" value="Genomic_DNA"/>
</dbReference>
<evidence type="ECO:0000256" key="1">
    <source>
        <dbReference type="SAM" id="MobiDB-lite"/>
    </source>
</evidence>
<name>A3IJW4_9CHRO</name>
<protein>
    <submittedName>
        <fullName evidence="2">Uncharacterized protein</fullName>
    </submittedName>
</protein>
<accession>A3IJW4</accession>
<gene>
    <name evidence="2" type="ORF">CY0110_19912</name>
</gene>
<comment type="caution">
    <text evidence="2">The sequence shown here is derived from an EMBL/GenBank/DDBJ whole genome shotgun (WGS) entry which is preliminary data.</text>
</comment>
<sequence length="22" mass="2109">MAASSKSPSQTTISSKAVIASG</sequence>
<dbReference type="Proteomes" id="UP000003781">
    <property type="component" value="Unassembled WGS sequence"/>
</dbReference>